<reference evidence="2 3" key="1">
    <citation type="journal article" date="2011" name="Stand. Genomic Sci.">
        <title>Non-contiguous finished genome sequence and contextual data of the filamentous soil bacterium Ktedonobacter racemifer type strain (SOSP1-21).</title>
        <authorList>
            <person name="Chang Y.J."/>
            <person name="Land M."/>
            <person name="Hauser L."/>
            <person name="Chertkov O."/>
            <person name="Del Rio T.G."/>
            <person name="Nolan M."/>
            <person name="Copeland A."/>
            <person name="Tice H."/>
            <person name="Cheng J.F."/>
            <person name="Lucas S."/>
            <person name="Han C."/>
            <person name="Goodwin L."/>
            <person name="Pitluck S."/>
            <person name="Ivanova N."/>
            <person name="Ovchinikova G."/>
            <person name="Pati A."/>
            <person name="Chen A."/>
            <person name="Palaniappan K."/>
            <person name="Mavromatis K."/>
            <person name="Liolios K."/>
            <person name="Brettin T."/>
            <person name="Fiebig A."/>
            <person name="Rohde M."/>
            <person name="Abt B."/>
            <person name="Goker M."/>
            <person name="Detter J.C."/>
            <person name="Woyke T."/>
            <person name="Bristow J."/>
            <person name="Eisen J.A."/>
            <person name="Markowitz V."/>
            <person name="Hugenholtz P."/>
            <person name="Kyrpides N.C."/>
            <person name="Klenk H.P."/>
            <person name="Lapidus A."/>
        </authorList>
    </citation>
    <scope>NUCLEOTIDE SEQUENCE [LARGE SCALE GENOMIC DNA]</scope>
    <source>
        <strain evidence="3">DSM 44963</strain>
    </source>
</reference>
<organism evidence="2 3">
    <name type="scientific">Ktedonobacter racemifer DSM 44963</name>
    <dbReference type="NCBI Taxonomy" id="485913"/>
    <lineage>
        <taxon>Bacteria</taxon>
        <taxon>Bacillati</taxon>
        <taxon>Chloroflexota</taxon>
        <taxon>Ktedonobacteria</taxon>
        <taxon>Ktedonobacterales</taxon>
        <taxon>Ktedonobacteraceae</taxon>
        <taxon>Ktedonobacter</taxon>
    </lineage>
</organism>
<dbReference type="SUPFAM" id="SSF56601">
    <property type="entry name" value="beta-lactamase/transpeptidase-like"/>
    <property type="match status" value="1"/>
</dbReference>
<dbReference type="Proteomes" id="UP000004508">
    <property type="component" value="Unassembled WGS sequence"/>
</dbReference>
<dbReference type="STRING" id="485913.Krac_3113"/>
<dbReference type="AlphaFoldDB" id="D6U0H3"/>
<dbReference type="Pfam" id="PF00144">
    <property type="entry name" value="Beta-lactamase"/>
    <property type="match status" value="1"/>
</dbReference>
<keyword evidence="3" id="KW-1185">Reference proteome</keyword>
<proteinExistence type="predicted"/>
<dbReference type="eggNOG" id="COG1680">
    <property type="taxonomic scope" value="Bacteria"/>
</dbReference>
<dbReference type="RefSeq" id="WP_007920345.1">
    <property type="nucleotide sequence ID" value="NZ_ADVG01000004.1"/>
</dbReference>
<dbReference type="EMBL" id="ADVG01000004">
    <property type="protein sequence ID" value="EFH82313.1"/>
    <property type="molecule type" value="Genomic_DNA"/>
</dbReference>
<evidence type="ECO:0000313" key="2">
    <source>
        <dbReference type="EMBL" id="EFH82313.1"/>
    </source>
</evidence>
<dbReference type="FunCoup" id="D6U0H3">
    <property type="interactions" value="120"/>
</dbReference>
<dbReference type="InterPro" id="IPR001466">
    <property type="entry name" value="Beta-lactam-related"/>
</dbReference>
<evidence type="ECO:0000313" key="3">
    <source>
        <dbReference type="Proteomes" id="UP000004508"/>
    </source>
</evidence>
<dbReference type="InParanoid" id="D6U0H3"/>
<dbReference type="Gene3D" id="3.40.710.10">
    <property type="entry name" value="DD-peptidase/beta-lactamase superfamily"/>
    <property type="match status" value="1"/>
</dbReference>
<dbReference type="InterPro" id="IPR012338">
    <property type="entry name" value="Beta-lactam/transpept-like"/>
</dbReference>
<dbReference type="PANTHER" id="PTHR46825">
    <property type="entry name" value="D-ALANYL-D-ALANINE-CARBOXYPEPTIDASE/ENDOPEPTIDASE AMPH"/>
    <property type="match status" value="1"/>
</dbReference>
<dbReference type="InterPro" id="IPR050491">
    <property type="entry name" value="AmpC-like"/>
</dbReference>
<name>D6U0H3_KTERA</name>
<gene>
    <name evidence="2" type="ORF">Krac_3113</name>
</gene>
<comment type="caution">
    <text evidence="2">The sequence shown here is derived from an EMBL/GenBank/DDBJ whole genome shotgun (WGS) entry which is preliminary data.</text>
</comment>
<feature type="domain" description="Beta-lactamase-related" evidence="1">
    <location>
        <begin position="9"/>
        <end position="316"/>
    </location>
</feature>
<dbReference type="PANTHER" id="PTHR46825:SF9">
    <property type="entry name" value="BETA-LACTAMASE-RELATED DOMAIN-CONTAINING PROTEIN"/>
    <property type="match status" value="1"/>
</dbReference>
<accession>D6U0H3</accession>
<protein>
    <submittedName>
        <fullName evidence="2">Beta-lactamase</fullName>
    </submittedName>
</protein>
<sequence length="430" mass="48733">MIAEIDEIVKTVVGEQDPGMAVAVIKNGQLAHGKGYGLANLEWNIAAQPDTVFGLASLTKQFTATAILLLEQQGLLRLNDPLTHFLPNYPTHGRTITVAHLLTHTSGIVPYNEVDNFFDLYMRKRFSHEEVLALFQDLPLEFEPGTRYKYNNSGYYLLGMIIEILSSKRYEQFLQEQIFTPVGMKDTYYMWNEALIPRRAGGYVKTEQGYRIVPYLDMTIPFAGGALGSTLTDLVRWDAALEQGQVLSKQMLKRMYTPAQLADGTTTEYGFGWGVGDYRGHRVVYHQGEINGFITFLARFLDDAVTVVLLSNANGRDIDPLFRRIVREVLTIAPLNQEGFPLDPDARKRMTGTYTLGKLFKCVVEQTEHQMILHPFNVELLPIEEMVCCFAHDHEIEVRFSDPQDHAFGTLTLHFPFSPLTLMRQKDDPA</sequence>
<evidence type="ECO:0000259" key="1">
    <source>
        <dbReference type="Pfam" id="PF00144"/>
    </source>
</evidence>
<dbReference type="OrthoDB" id="846150at2"/>